<dbReference type="Pfam" id="PF13362">
    <property type="entry name" value="Toprim_3"/>
    <property type="match status" value="1"/>
</dbReference>
<name>A0A545SPW0_9RHOB</name>
<dbReference type="AlphaFoldDB" id="A0A545SPW0"/>
<dbReference type="Proteomes" id="UP000315816">
    <property type="component" value="Unassembled WGS sequence"/>
</dbReference>
<comment type="caution">
    <text evidence="3">The sequence shown here is derived from an EMBL/GenBank/DDBJ whole genome shotgun (WGS) entry which is preliminary data.</text>
</comment>
<gene>
    <name evidence="3" type="ORF">FIL88_10555</name>
</gene>
<keyword evidence="4" id="KW-1185">Reference proteome</keyword>
<dbReference type="InterPro" id="IPR006171">
    <property type="entry name" value="TOPRIM_dom"/>
</dbReference>
<evidence type="ECO:0000313" key="4">
    <source>
        <dbReference type="Proteomes" id="UP000315816"/>
    </source>
</evidence>
<dbReference type="Pfam" id="PF23639">
    <property type="entry name" value="DUF7146"/>
    <property type="match status" value="1"/>
</dbReference>
<evidence type="ECO:0000313" key="3">
    <source>
        <dbReference type="EMBL" id="TQV67022.1"/>
    </source>
</evidence>
<evidence type="ECO:0000259" key="1">
    <source>
        <dbReference type="Pfam" id="PF13362"/>
    </source>
</evidence>
<feature type="domain" description="Toprim" evidence="1">
    <location>
        <begin position="239"/>
        <end position="327"/>
    </location>
</feature>
<dbReference type="InterPro" id="IPR034154">
    <property type="entry name" value="TOPRIM_DnaG/twinkle"/>
</dbReference>
<dbReference type="CDD" id="cd01029">
    <property type="entry name" value="TOPRIM_primases"/>
    <property type="match status" value="1"/>
</dbReference>
<proteinExistence type="predicted"/>
<dbReference type="Gene3D" id="3.40.1360.10">
    <property type="match status" value="1"/>
</dbReference>
<protein>
    <submittedName>
        <fullName evidence="3">Uncharacterized protein</fullName>
    </submittedName>
</protein>
<dbReference type="EMBL" id="VICH01000007">
    <property type="protein sequence ID" value="TQV67022.1"/>
    <property type="molecule type" value="Genomic_DNA"/>
</dbReference>
<organism evidence="3 4">
    <name type="scientific">Aliiroseovarius halocynthiae</name>
    <dbReference type="NCBI Taxonomy" id="985055"/>
    <lineage>
        <taxon>Bacteria</taxon>
        <taxon>Pseudomonadati</taxon>
        <taxon>Pseudomonadota</taxon>
        <taxon>Alphaproteobacteria</taxon>
        <taxon>Rhodobacterales</taxon>
        <taxon>Paracoccaceae</taxon>
        <taxon>Aliiroseovarius</taxon>
    </lineage>
</organism>
<feature type="domain" description="DUF7146" evidence="2">
    <location>
        <begin position="133"/>
        <end position="232"/>
    </location>
</feature>
<reference evidence="3 4" key="1">
    <citation type="submission" date="2019-06" db="EMBL/GenBank/DDBJ databases">
        <title>A novel species of marine bacteria.</title>
        <authorList>
            <person name="Wang Y."/>
        </authorList>
    </citation>
    <scope>NUCLEOTIDE SEQUENCE [LARGE SCALE GENOMIC DNA]</scope>
    <source>
        <strain evidence="3 4">MA1-10</strain>
    </source>
</reference>
<accession>A0A545SPW0</accession>
<evidence type="ECO:0000259" key="2">
    <source>
        <dbReference type="Pfam" id="PF23639"/>
    </source>
</evidence>
<sequence>MRSCNLSSKLKALSADMSKPPFRFSGVRKMTEARNVVQALGGEWKGNTGLAPCPICQSEGRRDQRGLSVKDSGGRTLLTCHKSGCPAPDIFTELRGRGIVQGNGHSIQRSPADIQREKAERRKKRERTWAYCYDLFSHAVPITGTLAEVYLEGRGIKAQWHKMRHTLRYHPALPHTGTKQKLPAMIARLRGPDGRATGLHRTYLKPDGSGKADLPGGAKLMLGSCGGSAVRFGPDRPVIALAEGIETALSIGVASRLTVWATLSTSGMKGLILPPPPVAEVVVIAADHDSAGLLAAEETALRLEAEGRAVSIITPQAEGMDFNDVLRGGAHG</sequence>
<dbReference type="InterPro" id="IPR055570">
    <property type="entry name" value="DUF7146"/>
</dbReference>
<dbReference type="OrthoDB" id="9811157at2"/>